<comment type="caution">
    <text evidence="2">The sequence shown here is derived from an EMBL/GenBank/DDBJ whole genome shotgun (WGS) entry which is preliminary data.</text>
</comment>
<dbReference type="EMBL" id="CAXLJM020000112">
    <property type="protein sequence ID" value="CAL8136795.1"/>
    <property type="molecule type" value="Genomic_DNA"/>
</dbReference>
<feature type="signal peptide" evidence="1">
    <location>
        <begin position="1"/>
        <end position="26"/>
    </location>
</feature>
<accession>A0ABP1RVI4</accession>
<protein>
    <submittedName>
        <fullName evidence="2">Uncharacterized protein</fullName>
    </submittedName>
</protein>
<proteinExistence type="predicted"/>
<organism evidence="2 3">
    <name type="scientific">Orchesella dallaii</name>
    <dbReference type="NCBI Taxonomy" id="48710"/>
    <lineage>
        <taxon>Eukaryota</taxon>
        <taxon>Metazoa</taxon>
        <taxon>Ecdysozoa</taxon>
        <taxon>Arthropoda</taxon>
        <taxon>Hexapoda</taxon>
        <taxon>Collembola</taxon>
        <taxon>Entomobryomorpha</taxon>
        <taxon>Entomobryoidea</taxon>
        <taxon>Orchesellidae</taxon>
        <taxon>Orchesellinae</taxon>
        <taxon>Orchesella</taxon>
    </lineage>
</organism>
<sequence length="299" mass="34121">MVSTQMIPYLAVFLFTFQILISHVHSTKPPLLTNCFVQIIYVKTIPSPRENLVLALLFDSTSTLSYSIQEFELFSLLPGKNYSNYLDDNFDIADVKVDILTGYFRLHFRLSDFCMLFLIKSPTFNESLTAIQHSGHGTSDYGVLFLIETSPLDEESEVLHGFVYDLFNSEGTPFHSPIAFFNQDTNKIAIFCYLCASSKIEFLKADRKNLWNDLQTMHFQINSNGYENLVIIPDSFSHSPGHEPCLKYYNGKRSLTNLFGEHVNCYHPETWALASIQPILNVSLTSNTSLRIEGNNHQK</sequence>
<feature type="chain" id="PRO_5046098956" evidence="1">
    <location>
        <begin position="27"/>
        <end position="299"/>
    </location>
</feature>
<evidence type="ECO:0000313" key="2">
    <source>
        <dbReference type="EMBL" id="CAL8136795.1"/>
    </source>
</evidence>
<evidence type="ECO:0000256" key="1">
    <source>
        <dbReference type="SAM" id="SignalP"/>
    </source>
</evidence>
<reference evidence="2 3" key="1">
    <citation type="submission" date="2024-08" db="EMBL/GenBank/DDBJ databases">
        <authorList>
            <person name="Cucini C."/>
            <person name="Frati F."/>
        </authorList>
    </citation>
    <scope>NUCLEOTIDE SEQUENCE [LARGE SCALE GENOMIC DNA]</scope>
</reference>
<keyword evidence="1" id="KW-0732">Signal</keyword>
<evidence type="ECO:0000313" key="3">
    <source>
        <dbReference type="Proteomes" id="UP001642540"/>
    </source>
</evidence>
<name>A0ABP1RVI4_9HEXA</name>
<dbReference type="Proteomes" id="UP001642540">
    <property type="component" value="Unassembled WGS sequence"/>
</dbReference>
<keyword evidence="3" id="KW-1185">Reference proteome</keyword>
<gene>
    <name evidence="2" type="ORF">ODALV1_LOCUS26616</name>
</gene>